<dbReference type="InterPro" id="IPR010294">
    <property type="entry name" value="ADAMTS_spacer1"/>
</dbReference>
<dbReference type="PROSITE" id="PS51379">
    <property type="entry name" value="4FE4S_FER_2"/>
    <property type="match status" value="1"/>
</dbReference>
<dbReference type="Pfam" id="PF05986">
    <property type="entry name" value="ADAMTS_spacer1"/>
    <property type="match status" value="1"/>
</dbReference>
<evidence type="ECO:0000256" key="1">
    <source>
        <dbReference type="ARBA" id="ARBA00004613"/>
    </source>
</evidence>
<gene>
    <name evidence="7" type="ORF">HZH66_006081</name>
</gene>
<dbReference type="SUPFAM" id="SSF56327">
    <property type="entry name" value="LDH C-terminal domain-like"/>
    <property type="match status" value="1"/>
</dbReference>
<dbReference type="Pfam" id="PF08686">
    <property type="entry name" value="PLAC"/>
    <property type="match status" value="1"/>
</dbReference>
<dbReference type="InterPro" id="IPR050439">
    <property type="entry name" value="ADAMTS_ADAMTS-like"/>
</dbReference>
<sequence>MRLQMRCFYKMLSILETDHFHNELLGKKCLPTKISKREGSNDSLPRDRSELHCIYDCRVAIIGIGGVGQSLAHLLKITPGTVTELRLLNNSDFSGIIEELNQIPTKLPIKAICGKENFCKGLKDVDIAVITAGRPRRSEKETREELFTENAEICSPLCKICAEACPTAIVAIITDPIDSLIPLAAHIFKKNCTYNPAKLFGICELDLLRARRYLADLFCINPKWTYVPVVGGHGENTIVPLFSKCRPSVELTQEEMMELTKAVRMAGCKIVKMKKLSSTYYMAFGAMHFIHKLARAVHHEPNIIVSAYTESNVTGAPFFSNELLLGPAGVYKNLGFGKVNVFEQKLIDEAVKALRKQFDLVEKIQTYDPVYEHKTCDKVNDLRPVVVPPIERAIHSPLGFSNEIRVRNDFHVDAATTRTILLSAPNFNEPTLEPGYNLVATVPRGAVALNVTELRHTQNYLAIRLQNGSYLLNGNYSINWSGEYNAAGTTFSYIRQSSQNLESFSAAGPLHEPIDVMVLYQEPNPGIVYRYIIPGSSASAPSNSHLTRNTVLNRPIEAAPASTSLRKADSTSTTATIDDVATNASYVPRRYKKRKFAWKPAGYTECNKSCGGGIQTLKYACVREHTQTQVFDKRCHTLEKPREIRLRCNTNPCPPTWRPTAWSPCSVSCGTGVRTRDLECVQEIRSTLTVIVSEGACMEPRNLPISEMCNEAPCEEATRIPEAQSFNWNVGSWSECSTTCGVGKRTRLVTCEPQEYLCNVAEKPISQEVCDSGPCTVKFSSTNAISSTEPRVTSQWLYTEWPEQCSVECGLGMQSRRVFCEKDSEEECDPTTRPETSRSCSSNRTCSGQWFVGPWSECSSHCDFGEQIREAVCVTILRGALRVVLDMNCPANKPETRKSCRGPPCTFAWFTSDWSECSRSCGKGLQKREVKCLSPENQSNEYHQVVRCDEDERPVSRRICNDYPCKNDTHGPENVPRVSQVQDDPEIYNGLEENPFCKDNIPNCALVIQARLCTYQFYQRSCCLSCSRAKHEPE</sequence>
<evidence type="ECO:0000256" key="4">
    <source>
        <dbReference type="ARBA" id="ARBA00022737"/>
    </source>
</evidence>
<dbReference type="GO" id="GO:0004222">
    <property type="term" value="F:metalloendopeptidase activity"/>
    <property type="evidence" value="ECO:0007669"/>
    <property type="project" value="TreeGrafter"/>
</dbReference>
<dbReference type="EMBL" id="JACSEA010000005">
    <property type="protein sequence ID" value="KAF7400897.1"/>
    <property type="molecule type" value="Genomic_DNA"/>
</dbReference>
<protein>
    <recommendedName>
        <fullName evidence="9">Malate dehydrogenase</fullName>
    </recommendedName>
</protein>
<dbReference type="GO" id="GO:0006508">
    <property type="term" value="P:proteolysis"/>
    <property type="evidence" value="ECO:0007669"/>
    <property type="project" value="TreeGrafter"/>
</dbReference>
<dbReference type="InterPro" id="IPR017896">
    <property type="entry name" value="4Fe4S_Fe-S-bd"/>
</dbReference>
<proteinExistence type="predicted"/>
<dbReference type="Pfam" id="PF00056">
    <property type="entry name" value="Ldh_1_N"/>
    <property type="match status" value="1"/>
</dbReference>
<dbReference type="Gene3D" id="2.60.120.830">
    <property type="match status" value="1"/>
</dbReference>
<dbReference type="InterPro" id="IPR000884">
    <property type="entry name" value="TSP1_rpt"/>
</dbReference>
<dbReference type="GO" id="GO:0031012">
    <property type="term" value="C:extracellular matrix"/>
    <property type="evidence" value="ECO:0007669"/>
    <property type="project" value="TreeGrafter"/>
</dbReference>
<dbReference type="InterPro" id="IPR010909">
    <property type="entry name" value="PLAC"/>
</dbReference>
<dbReference type="SUPFAM" id="SSF82895">
    <property type="entry name" value="TSP-1 type 1 repeat"/>
    <property type="match status" value="5"/>
</dbReference>
<dbReference type="InterPro" id="IPR001236">
    <property type="entry name" value="Lactate/malate_DH_N"/>
</dbReference>
<keyword evidence="8" id="KW-1185">Reference proteome</keyword>
<dbReference type="Gene3D" id="3.90.110.10">
    <property type="entry name" value="Lactate dehydrogenase/glycoside hydrolase, family 4, C-terminal"/>
    <property type="match status" value="1"/>
</dbReference>
<dbReference type="Gene3D" id="2.20.100.10">
    <property type="entry name" value="Thrombospondin type-1 (TSP1) repeat"/>
    <property type="match status" value="5"/>
</dbReference>
<evidence type="ECO:0000256" key="2">
    <source>
        <dbReference type="ARBA" id="ARBA00022525"/>
    </source>
</evidence>
<dbReference type="GO" id="GO:0016616">
    <property type="term" value="F:oxidoreductase activity, acting on the CH-OH group of donors, NAD or NADP as acceptor"/>
    <property type="evidence" value="ECO:0007669"/>
    <property type="project" value="InterPro"/>
</dbReference>
<dbReference type="InterPro" id="IPR036291">
    <property type="entry name" value="NAD(P)-bd_dom_sf"/>
</dbReference>
<evidence type="ECO:0000259" key="5">
    <source>
        <dbReference type="PROSITE" id="PS50900"/>
    </source>
</evidence>
<dbReference type="GO" id="GO:0030198">
    <property type="term" value="P:extracellular matrix organization"/>
    <property type="evidence" value="ECO:0007669"/>
    <property type="project" value="TreeGrafter"/>
</dbReference>
<comment type="subcellular location">
    <subcellularLocation>
        <location evidence="1">Secreted</location>
    </subcellularLocation>
</comment>
<keyword evidence="3" id="KW-0732">Signal</keyword>
<evidence type="ECO:0000313" key="8">
    <source>
        <dbReference type="Proteomes" id="UP000614350"/>
    </source>
</evidence>
<dbReference type="Pfam" id="PF19030">
    <property type="entry name" value="TSP1_ADAMTS"/>
    <property type="match status" value="6"/>
</dbReference>
<keyword evidence="4" id="KW-0677">Repeat</keyword>
<evidence type="ECO:0000259" key="6">
    <source>
        <dbReference type="PROSITE" id="PS51379"/>
    </source>
</evidence>
<keyword evidence="2" id="KW-0964">Secreted</keyword>
<name>A0A834K688_VESVU</name>
<dbReference type="SUPFAM" id="SSF51735">
    <property type="entry name" value="NAD(P)-binding Rossmann-fold domains"/>
    <property type="match status" value="1"/>
</dbReference>
<reference evidence="7" key="1">
    <citation type="journal article" date="2020" name="G3 (Bethesda)">
        <title>High-Quality Assemblies for Three Invasive Social Wasps from the &lt;i&gt;Vespula&lt;/i&gt; Genus.</title>
        <authorList>
            <person name="Harrop T.W.R."/>
            <person name="Guhlin J."/>
            <person name="McLaughlin G.M."/>
            <person name="Permina E."/>
            <person name="Stockwell P."/>
            <person name="Gilligan J."/>
            <person name="Le Lec M.F."/>
            <person name="Gruber M.A.M."/>
            <person name="Quinn O."/>
            <person name="Lovegrove M."/>
            <person name="Duncan E.J."/>
            <person name="Remnant E.J."/>
            <person name="Van Eeckhoven J."/>
            <person name="Graham B."/>
            <person name="Knapp R.A."/>
            <person name="Langford K.W."/>
            <person name="Kronenberg Z."/>
            <person name="Press M.O."/>
            <person name="Eacker S.M."/>
            <person name="Wilson-Rankin E.E."/>
            <person name="Purcell J."/>
            <person name="Lester P.J."/>
            <person name="Dearden P.K."/>
        </authorList>
    </citation>
    <scope>NUCLEOTIDE SEQUENCE</scope>
    <source>
        <strain evidence="7">Marl-1</strain>
    </source>
</reference>
<dbReference type="SMART" id="SM00209">
    <property type="entry name" value="TSP1"/>
    <property type="match status" value="6"/>
</dbReference>
<dbReference type="Proteomes" id="UP000614350">
    <property type="component" value="Unassembled WGS sequence"/>
</dbReference>
<feature type="domain" description="4Fe-4S ferredoxin-type" evidence="6">
    <location>
        <begin position="145"/>
        <end position="175"/>
    </location>
</feature>
<dbReference type="Pfam" id="PF02866">
    <property type="entry name" value="Ldh_1_C"/>
    <property type="match status" value="1"/>
</dbReference>
<feature type="domain" description="PLAC" evidence="5">
    <location>
        <begin position="993"/>
        <end position="1030"/>
    </location>
</feature>
<dbReference type="PANTHER" id="PTHR13723">
    <property type="entry name" value="ADAMTS A DISINTEGRIN AND METALLOPROTEASE WITH THROMBOSPONDIN MOTIFS PROTEASE"/>
    <property type="match status" value="1"/>
</dbReference>
<dbReference type="AlphaFoldDB" id="A0A834K688"/>
<organism evidence="7 8">
    <name type="scientific">Vespula vulgaris</name>
    <name type="common">Yellow jacket</name>
    <name type="synonym">Wasp</name>
    <dbReference type="NCBI Taxonomy" id="7454"/>
    <lineage>
        <taxon>Eukaryota</taxon>
        <taxon>Metazoa</taxon>
        <taxon>Ecdysozoa</taxon>
        <taxon>Arthropoda</taxon>
        <taxon>Hexapoda</taxon>
        <taxon>Insecta</taxon>
        <taxon>Pterygota</taxon>
        <taxon>Neoptera</taxon>
        <taxon>Endopterygota</taxon>
        <taxon>Hymenoptera</taxon>
        <taxon>Apocrita</taxon>
        <taxon>Aculeata</taxon>
        <taxon>Vespoidea</taxon>
        <taxon>Vespidae</taxon>
        <taxon>Vespinae</taxon>
        <taxon>Vespula</taxon>
    </lineage>
</organism>
<dbReference type="InterPro" id="IPR022383">
    <property type="entry name" value="Lactate/malate_DH_C"/>
</dbReference>
<dbReference type="InterPro" id="IPR036383">
    <property type="entry name" value="TSP1_rpt_sf"/>
</dbReference>
<dbReference type="PROSITE" id="PS50092">
    <property type="entry name" value="TSP1"/>
    <property type="match status" value="5"/>
</dbReference>
<dbReference type="GO" id="GO:0005576">
    <property type="term" value="C:extracellular region"/>
    <property type="evidence" value="ECO:0007669"/>
    <property type="project" value="UniProtKB-SubCell"/>
</dbReference>
<dbReference type="InterPro" id="IPR015955">
    <property type="entry name" value="Lactate_DH/Glyco_Ohase_4_C"/>
</dbReference>
<dbReference type="Gene3D" id="3.40.50.720">
    <property type="entry name" value="NAD(P)-binding Rossmann-like Domain"/>
    <property type="match status" value="1"/>
</dbReference>
<accession>A0A834K688</accession>
<comment type="caution">
    <text evidence="7">The sequence shown here is derived from an EMBL/GenBank/DDBJ whole genome shotgun (WGS) entry which is preliminary data.</text>
</comment>
<dbReference type="PROSITE" id="PS50900">
    <property type="entry name" value="PLAC"/>
    <property type="match status" value="1"/>
</dbReference>
<evidence type="ECO:0000313" key="7">
    <source>
        <dbReference type="EMBL" id="KAF7400897.1"/>
    </source>
</evidence>
<evidence type="ECO:0008006" key="9">
    <source>
        <dbReference type="Google" id="ProtNLM"/>
    </source>
</evidence>
<dbReference type="PANTHER" id="PTHR13723:SF281">
    <property type="entry name" value="PAPILIN"/>
    <property type="match status" value="1"/>
</dbReference>
<evidence type="ECO:0000256" key="3">
    <source>
        <dbReference type="ARBA" id="ARBA00022729"/>
    </source>
</evidence>